<keyword evidence="2" id="KW-0808">Transferase</keyword>
<feature type="domain" description="Glutamine amidotransferase" evidence="1">
    <location>
        <begin position="19"/>
        <end position="188"/>
    </location>
</feature>
<dbReference type="GO" id="GO:0005829">
    <property type="term" value="C:cytosol"/>
    <property type="evidence" value="ECO:0007669"/>
    <property type="project" value="TreeGrafter"/>
</dbReference>
<accession>A0A849AA64</accession>
<name>A0A849AA64_9ACTN</name>
<keyword evidence="3" id="KW-1185">Reference proteome</keyword>
<proteinExistence type="predicted"/>
<dbReference type="PANTHER" id="PTHR42695">
    <property type="entry name" value="GLUTAMINE AMIDOTRANSFERASE YLR126C-RELATED"/>
    <property type="match status" value="1"/>
</dbReference>
<dbReference type="InterPro" id="IPR044992">
    <property type="entry name" value="ChyE-like"/>
</dbReference>
<dbReference type="EMBL" id="JABEND010000004">
    <property type="protein sequence ID" value="NNG36008.1"/>
    <property type="molecule type" value="Genomic_DNA"/>
</dbReference>
<organism evidence="2 3">
    <name type="scientific">Nakamurella aerolata</name>
    <dbReference type="NCBI Taxonomy" id="1656892"/>
    <lineage>
        <taxon>Bacteria</taxon>
        <taxon>Bacillati</taxon>
        <taxon>Actinomycetota</taxon>
        <taxon>Actinomycetes</taxon>
        <taxon>Nakamurellales</taxon>
        <taxon>Nakamurellaceae</taxon>
        <taxon>Nakamurella</taxon>
    </lineage>
</organism>
<dbReference type="GO" id="GO:0016740">
    <property type="term" value="F:transferase activity"/>
    <property type="evidence" value="ECO:0007669"/>
    <property type="project" value="UniProtKB-KW"/>
</dbReference>
<dbReference type="CDD" id="cd01741">
    <property type="entry name" value="GATase1_1"/>
    <property type="match status" value="1"/>
</dbReference>
<protein>
    <submittedName>
        <fullName evidence="2">Type 1 glutamine amidotransferase</fullName>
    </submittedName>
</protein>
<dbReference type="Proteomes" id="UP000562984">
    <property type="component" value="Unassembled WGS sequence"/>
</dbReference>
<evidence type="ECO:0000259" key="1">
    <source>
        <dbReference type="Pfam" id="PF00117"/>
    </source>
</evidence>
<dbReference type="InterPro" id="IPR029062">
    <property type="entry name" value="Class_I_gatase-like"/>
</dbReference>
<dbReference type="Gene3D" id="3.40.50.880">
    <property type="match status" value="1"/>
</dbReference>
<comment type="caution">
    <text evidence="2">The sequence shown here is derived from an EMBL/GenBank/DDBJ whole genome shotgun (WGS) entry which is preliminary data.</text>
</comment>
<dbReference type="RefSeq" id="WP_171199672.1">
    <property type="nucleotide sequence ID" value="NZ_JABEND010000004.1"/>
</dbReference>
<dbReference type="SUPFAM" id="SSF52317">
    <property type="entry name" value="Class I glutamine amidotransferase-like"/>
    <property type="match status" value="1"/>
</dbReference>
<dbReference type="AlphaFoldDB" id="A0A849AA64"/>
<sequence length="256" mass="26600">MTPEVLVVRNAASSGPGRLTEALTAAGLRVRVVDGERLIDPADPVTLDGAAGVVLLGGGLMPDDDAAAPWLPAERRMAEQAMAQGIPLLGICLGGQLLAFVAGGTVAANTGERERGSCRIDVLPGAAGDGLLGGFVGRPPLRMIQNHRDRITALPPDAVLLASNAACPIQAFRVGELAWGLQFHPEADAERVARWDADTMRADGFDPDQVIATARADAAVNQAQAHLLFDAFAAVVRDTVTAREAAVRDAAAARHD</sequence>
<evidence type="ECO:0000313" key="3">
    <source>
        <dbReference type="Proteomes" id="UP000562984"/>
    </source>
</evidence>
<gene>
    <name evidence="2" type="ORF">HKD39_09840</name>
</gene>
<dbReference type="InterPro" id="IPR017926">
    <property type="entry name" value="GATASE"/>
</dbReference>
<keyword evidence="2" id="KW-0315">Glutamine amidotransferase</keyword>
<dbReference type="PROSITE" id="PS51273">
    <property type="entry name" value="GATASE_TYPE_1"/>
    <property type="match status" value="1"/>
</dbReference>
<dbReference type="PANTHER" id="PTHR42695:SF5">
    <property type="entry name" value="GLUTAMINE AMIDOTRANSFERASE YLR126C-RELATED"/>
    <property type="match status" value="1"/>
</dbReference>
<evidence type="ECO:0000313" key="2">
    <source>
        <dbReference type="EMBL" id="NNG36008.1"/>
    </source>
</evidence>
<dbReference type="Pfam" id="PF00117">
    <property type="entry name" value="GATase"/>
    <property type="match status" value="1"/>
</dbReference>
<reference evidence="2 3" key="1">
    <citation type="submission" date="2020-05" db="EMBL/GenBank/DDBJ databases">
        <title>Nakamurella sp. DB0629 isolated from air conditioner.</title>
        <authorList>
            <person name="Kim D.H."/>
            <person name="Kim D.-U."/>
        </authorList>
    </citation>
    <scope>NUCLEOTIDE SEQUENCE [LARGE SCALE GENOMIC DNA]</scope>
    <source>
        <strain evidence="2 3">DB0629</strain>
    </source>
</reference>